<evidence type="ECO:0000313" key="4">
    <source>
        <dbReference type="Proteomes" id="UP001189429"/>
    </source>
</evidence>
<accession>A0ABN9PXF0</accession>
<feature type="coiled-coil region" evidence="1">
    <location>
        <begin position="113"/>
        <end position="147"/>
    </location>
</feature>
<organism evidence="3 4">
    <name type="scientific">Prorocentrum cordatum</name>
    <dbReference type="NCBI Taxonomy" id="2364126"/>
    <lineage>
        <taxon>Eukaryota</taxon>
        <taxon>Sar</taxon>
        <taxon>Alveolata</taxon>
        <taxon>Dinophyceae</taxon>
        <taxon>Prorocentrales</taxon>
        <taxon>Prorocentraceae</taxon>
        <taxon>Prorocentrum</taxon>
    </lineage>
</organism>
<evidence type="ECO:0000256" key="2">
    <source>
        <dbReference type="SAM" id="MobiDB-lite"/>
    </source>
</evidence>
<comment type="caution">
    <text evidence="3">The sequence shown here is derived from an EMBL/GenBank/DDBJ whole genome shotgun (WGS) entry which is preliminary data.</text>
</comment>
<evidence type="ECO:0000313" key="3">
    <source>
        <dbReference type="EMBL" id="CAK0797980.1"/>
    </source>
</evidence>
<reference evidence="3" key="1">
    <citation type="submission" date="2023-10" db="EMBL/GenBank/DDBJ databases">
        <authorList>
            <person name="Chen Y."/>
            <person name="Shah S."/>
            <person name="Dougan E. K."/>
            <person name="Thang M."/>
            <person name="Chan C."/>
        </authorList>
    </citation>
    <scope>NUCLEOTIDE SEQUENCE [LARGE SCALE GENOMIC DNA]</scope>
</reference>
<feature type="non-terminal residue" evidence="3">
    <location>
        <position position="1"/>
    </location>
</feature>
<evidence type="ECO:0000256" key="1">
    <source>
        <dbReference type="SAM" id="Coils"/>
    </source>
</evidence>
<sequence>GLPRGRQPLRARCVLARAAGRTMRRGAAAALLATLAWAVLHGRPGPGCAAARRLGTRVGRALPQIAAPRGTGCSRDAAWRRGRRPARGAAAEGREGGASAAGVDLGVSQAGLMRAATQSFRDAEAKQREFEEKVEELERIQEELALAMGLSSLEELRSRAEELGYDSVEEPGAEAIPVGSSRLPRLRMLSGGASSRAASAVASGRMPKHLPDAISGVAGAVVGLS</sequence>
<proteinExistence type="predicted"/>
<name>A0ABN9PXF0_9DINO</name>
<keyword evidence="1" id="KW-0175">Coiled coil</keyword>
<dbReference type="Proteomes" id="UP001189429">
    <property type="component" value="Unassembled WGS sequence"/>
</dbReference>
<gene>
    <name evidence="3" type="ORF">PCOR1329_LOCUS6903</name>
</gene>
<feature type="compositionally biased region" description="Low complexity" evidence="2">
    <location>
        <begin position="87"/>
        <end position="99"/>
    </location>
</feature>
<protein>
    <submittedName>
        <fullName evidence="3">Uncharacterized protein</fullName>
    </submittedName>
</protein>
<feature type="region of interest" description="Disordered" evidence="2">
    <location>
        <begin position="67"/>
        <end position="99"/>
    </location>
</feature>
<keyword evidence="4" id="KW-1185">Reference proteome</keyword>
<dbReference type="EMBL" id="CAUYUJ010001863">
    <property type="protein sequence ID" value="CAK0797980.1"/>
    <property type="molecule type" value="Genomic_DNA"/>
</dbReference>